<sequence length="108" mass="12730">MSELNKKLFSNLICLGLCLITLYLGRVIFRDTVSTGLFGMIICIVSIVTIFFVYRVSKYTTLLMEENKKEKNKLYKMEDVDKFVLHKHSYILIIFICLKIGYNKVYER</sequence>
<feature type="transmembrane region" description="Helical" evidence="1">
    <location>
        <begin position="35"/>
        <end position="54"/>
    </location>
</feature>
<proteinExistence type="predicted"/>
<keyword evidence="1" id="KW-0472">Membrane</keyword>
<dbReference type="EMBL" id="JWHR01000076">
    <property type="protein sequence ID" value="KHS57388.1"/>
    <property type="molecule type" value="Genomic_DNA"/>
</dbReference>
<organism evidence="2 3">
    <name type="scientific">Terrisporobacter othiniensis</name>
    <dbReference type="NCBI Taxonomy" id="1577792"/>
    <lineage>
        <taxon>Bacteria</taxon>
        <taxon>Bacillati</taxon>
        <taxon>Bacillota</taxon>
        <taxon>Clostridia</taxon>
        <taxon>Peptostreptococcales</taxon>
        <taxon>Peptostreptococcaceae</taxon>
        <taxon>Terrisporobacter</taxon>
    </lineage>
</organism>
<evidence type="ECO:0000313" key="3">
    <source>
        <dbReference type="Proteomes" id="UP000031189"/>
    </source>
</evidence>
<feature type="transmembrane region" description="Helical" evidence="1">
    <location>
        <begin position="12"/>
        <end position="29"/>
    </location>
</feature>
<protein>
    <submittedName>
        <fullName evidence="2">Uncharacterized protein</fullName>
    </submittedName>
</protein>
<keyword evidence="1" id="KW-0812">Transmembrane</keyword>
<gene>
    <name evidence="2" type="ORF">QX51_08445</name>
</gene>
<keyword evidence="3" id="KW-1185">Reference proteome</keyword>
<comment type="caution">
    <text evidence="2">The sequence shown here is derived from an EMBL/GenBank/DDBJ whole genome shotgun (WGS) entry which is preliminary data.</text>
</comment>
<evidence type="ECO:0000313" key="2">
    <source>
        <dbReference type="EMBL" id="KHS57388.1"/>
    </source>
</evidence>
<name>A0A0B3VX40_9FIRM</name>
<dbReference type="RefSeq" id="WP_039679474.1">
    <property type="nucleotide sequence ID" value="NZ_JWHR01000076.1"/>
</dbReference>
<dbReference type="AlphaFoldDB" id="A0A0B3VX40"/>
<keyword evidence="1" id="KW-1133">Transmembrane helix</keyword>
<reference evidence="2 3" key="1">
    <citation type="submission" date="2014-12" db="EMBL/GenBank/DDBJ databases">
        <title>Draft genome sequence of Terrisporobacter sp. 08-306576, isolated from the blood culture of a bacteremia patient.</title>
        <authorList>
            <person name="Lund L.C."/>
            <person name="Sydenham T.V."/>
            <person name="Hogh S.V."/>
            <person name="Skov M.N."/>
            <person name="Kemp M."/>
            <person name="Justesen U.S."/>
        </authorList>
    </citation>
    <scope>NUCLEOTIDE SEQUENCE [LARGE SCALE GENOMIC DNA]</scope>
    <source>
        <strain evidence="2 3">08-306576</strain>
    </source>
</reference>
<dbReference type="Proteomes" id="UP000031189">
    <property type="component" value="Unassembled WGS sequence"/>
</dbReference>
<evidence type="ECO:0000256" key="1">
    <source>
        <dbReference type="SAM" id="Phobius"/>
    </source>
</evidence>
<accession>A0A0B3VX40</accession>
<dbReference type="STRING" id="1577792.QX51_08445"/>